<gene>
    <name evidence="1" type="ORF">EPI10_014753</name>
</gene>
<dbReference type="PANTHER" id="PTHR33710">
    <property type="entry name" value="BNAC02G09200D PROTEIN"/>
    <property type="match status" value="1"/>
</dbReference>
<dbReference type="EMBL" id="SMMG02000006">
    <property type="protein sequence ID" value="KAA3468913.1"/>
    <property type="molecule type" value="Genomic_DNA"/>
</dbReference>
<dbReference type="PANTHER" id="PTHR33710:SF71">
    <property type="entry name" value="ENDONUCLEASE_EXONUCLEASE_PHOSPHATASE DOMAIN-CONTAINING PROTEIN"/>
    <property type="match status" value="1"/>
</dbReference>
<name>A0A5B6VIM5_9ROSI</name>
<dbReference type="InterPro" id="IPR036691">
    <property type="entry name" value="Endo/exonu/phosph_ase_sf"/>
</dbReference>
<dbReference type="SUPFAM" id="SSF56219">
    <property type="entry name" value="DNase I-like"/>
    <property type="match status" value="1"/>
</dbReference>
<dbReference type="Proteomes" id="UP000325315">
    <property type="component" value="Unassembled WGS sequence"/>
</dbReference>
<dbReference type="OrthoDB" id="1935089at2759"/>
<reference evidence="2" key="1">
    <citation type="journal article" date="2019" name="Plant Biotechnol. J.">
        <title>Genome sequencing of the Australian wild diploid species Gossypium australe highlights disease resistance and delayed gland morphogenesis.</title>
        <authorList>
            <person name="Cai Y."/>
            <person name="Cai X."/>
            <person name="Wang Q."/>
            <person name="Wang P."/>
            <person name="Zhang Y."/>
            <person name="Cai C."/>
            <person name="Xu Y."/>
            <person name="Wang K."/>
            <person name="Zhou Z."/>
            <person name="Wang C."/>
            <person name="Geng S."/>
            <person name="Li B."/>
            <person name="Dong Q."/>
            <person name="Hou Y."/>
            <person name="Wang H."/>
            <person name="Ai P."/>
            <person name="Liu Z."/>
            <person name="Yi F."/>
            <person name="Sun M."/>
            <person name="An G."/>
            <person name="Cheng J."/>
            <person name="Zhang Y."/>
            <person name="Shi Q."/>
            <person name="Xie Y."/>
            <person name="Shi X."/>
            <person name="Chang Y."/>
            <person name="Huang F."/>
            <person name="Chen Y."/>
            <person name="Hong S."/>
            <person name="Mi L."/>
            <person name="Sun Q."/>
            <person name="Zhang L."/>
            <person name="Zhou B."/>
            <person name="Peng R."/>
            <person name="Zhang X."/>
            <person name="Liu F."/>
        </authorList>
    </citation>
    <scope>NUCLEOTIDE SEQUENCE [LARGE SCALE GENOMIC DNA]</scope>
    <source>
        <strain evidence="2">cv. PA1801</strain>
    </source>
</reference>
<comment type="caution">
    <text evidence="1">The sequence shown here is derived from an EMBL/GenBank/DDBJ whole genome shotgun (WGS) entry which is preliminary data.</text>
</comment>
<evidence type="ECO:0000313" key="1">
    <source>
        <dbReference type="EMBL" id="KAA3468913.1"/>
    </source>
</evidence>
<evidence type="ECO:0000313" key="2">
    <source>
        <dbReference type="Proteomes" id="UP000325315"/>
    </source>
</evidence>
<keyword evidence="2" id="KW-1185">Reference proteome</keyword>
<sequence>MGSRLIRMVEVELVIRDFNGIAYSLETKIGLAQRESQMSKFLDNGRTQTNNIRECLDRGVANTNWWNLFQNYRMYHLTHSLSDHCLIFLNSNMDKNHAQRWHFIFEIASLLEETCKSEATSSGNVPNRLKVVGVGLDVWFKKIQKEISLTKKELEKQLVKLNDAYPTDEVLGDIIATKLAPNMEADKEELYWKQRKS</sequence>
<protein>
    <submittedName>
        <fullName evidence="1">Putative Transposon TX1</fullName>
    </submittedName>
</protein>
<dbReference type="AlphaFoldDB" id="A0A5B6VIM5"/>
<proteinExistence type="predicted"/>
<organism evidence="1 2">
    <name type="scientific">Gossypium australe</name>
    <dbReference type="NCBI Taxonomy" id="47621"/>
    <lineage>
        <taxon>Eukaryota</taxon>
        <taxon>Viridiplantae</taxon>
        <taxon>Streptophyta</taxon>
        <taxon>Embryophyta</taxon>
        <taxon>Tracheophyta</taxon>
        <taxon>Spermatophyta</taxon>
        <taxon>Magnoliopsida</taxon>
        <taxon>eudicotyledons</taxon>
        <taxon>Gunneridae</taxon>
        <taxon>Pentapetalae</taxon>
        <taxon>rosids</taxon>
        <taxon>malvids</taxon>
        <taxon>Malvales</taxon>
        <taxon>Malvaceae</taxon>
        <taxon>Malvoideae</taxon>
        <taxon>Gossypium</taxon>
    </lineage>
</organism>
<accession>A0A5B6VIM5</accession>